<gene>
    <name evidence="1" type="ORF">EDC27_1153</name>
</gene>
<dbReference type="Proteomes" id="UP000276223">
    <property type="component" value="Unassembled WGS sequence"/>
</dbReference>
<protein>
    <submittedName>
        <fullName evidence="1">Uncharacterized protein</fullName>
    </submittedName>
</protein>
<proteinExistence type="predicted"/>
<evidence type="ECO:0000313" key="1">
    <source>
        <dbReference type="EMBL" id="ROR01956.1"/>
    </source>
</evidence>
<reference evidence="1 2" key="1">
    <citation type="submission" date="2018-11" db="EMBL/GenBank/DDBJ databases">
        <title>Genomic Encyclopedia of Type Strains, Phase IV (KMG-IV): sequencing the most valuable type-strain genomes for metagenomic binning, comparative biology and taxonomic classification.</title>
        <authorList>
            <person name="Goeker M."/>
        </authorList>
    </citation>
    <scope>NUCLEOTIDE SEQUENCE [LARGE SCALE GENOMIC DNA]</scope>
    <source>
        <strain evidence="1 2">DSM 22027</strain>
    </source>
</reference>
<comment type="caution">
    <text evidence="1">The sequence shown here is derived from an EMBL/GenBank/DDBJ whole genome shotgun (WGS) entry which is preliminary data.</text>
</comment>
<dbReference type="RefSeq" id="WP_123289639.1">
    <property type="nucleotide sequence ID" value="NZ_RJVA01000010.1"/>
</dbReference>
<keyword evidence="2" id="KW-1185">Reference proteome</keyword>
<name>A0A3N1VGK0_9BACT</name>
<dbReference type="EMBL" id="RJVA01000010">
    <property type="protein sequence ID" value="ROR01956.1"/>
    <property type="molecule type" value="Genomic_DNA"/>
</dbReference>
<accession>A0A3N1VGK0</accession>
<dbReference type="AlphaFoldDB" id="A0A3N1VGK0"/>
<organism evidence="1 2">
    <name type="scientific">Desulfosoma caldarium</name>
    <dbReference type="NCBI Taxonomy" id="610254"/>
    <lineage>
        <taxon>Bacteria</taxon>
        <taxon>Pseudomonadati</taxon>
        <taxon>Thermodesulfobacteriota</taxon>
        <taxon>Syntrophobacteria</taxon>
        <taxon>Syntrophobacterales</taxon>
        <taxon>Syntrophobacteraceae</taxon>
        <taxon>Desulfosoma</taxon>
    </lineage>
</organism>
<sequence>MKPFGPISSRQQALKTAEFIWSRPQDPLLRSLPLDEVRFLEGGAVEIAGELYPAHRAVRALADHIWEHRRLWRDAAKRAILGDEVIDCGC</sequence>
<evidence type="ECO:0000313" key="2">
    <source>
        <dbReference type="Proteomes" id="UP000276223"/>
    </source>
</evidence>